<gene>
    <name evidence="2" type="ORF">CEXT_129071</name>
</gene>
<feature type="region of interest" description="Disordered" evidence="1">
    <location>
        <begin position="1"/>
        <end position="20"/>
    </location>
</feature>
<dbReference type="AlphaFoldDB" id="A0AAV4NXA5"/>
<evidence type="ECO:0000313" key="3">
    <source>
        <dbReference type="Proteomes" id="UP001054945"/>
    </source>
</evidence>
<protein>
    <submittedName>
        <fullName evidence="2">Uncharacterized protein</fullName>
    </submittedName>
</protein>
<evidence type="ECO:0000256" key="1">
    <source>
        <dbReference type="SAM" id="MobiDB-lite"/>
    </source>
</evidence>
<organism evidence="2 3">
    <name type="scientific">Caerostris extrusa</name>
    <name type="common">Bark spider</name>
    <name type="synonym">Caerostris bankana</name>
    <dbReference type="NCBI Taxonomy" id="172846"/>
    <lineage>
        <taxon>Eukaryota</taxon>
        <taxon>Metazoa</taxon>
        <taxon>Ecdysozoa</taxon>
        <taxon>Arthropoda</taxon>
        <taxon>Chelicerata</taxon>
        <taxon>Arachnida</taxon>
        <taxon>Araneae</taxon>
        <taxon>Araneomorphae</taxon>
        <taxon>Entelegynae</taxon>
        <taxon>Araneoidea</taxon>
        <taxon>Araneidae</taxon>
        <taxon>Caerostris</taxon>
    </lineage>
</organism>
<accession>A0AAV4NXA5</accession>
<dbReference type="EMBL" id="BPLR01003765">
    <property type="protein sequence ID" value="GIX88398.1"/>
    <property type="molecule type" value="Genomic_DNA"/>
</dbReference>
<sequence length="134" mass="15233">MAHTNTHREPPHISSSNSLKATQLNRNELRLLLYNQILSAVPYGNRHNTLWLKKILSRAYRVGCERGRAEKEMGRSRFLCASASNNEEHPEADSMPVERSSGYVKKSAMAECESSVIHTTQAKKKRMSDTIFDE</sequence>
<evidence type="ECO:0000313" key="2">
    <source>
        <dbReference type="EMBL" id="GIX88398.1"/>
    </source>
</evidence>
<reference evidence="2 3" key="1">
    <citation type="submission" date="2021-06" db="EMBL/GenBank/DDBJ databases">
        <title>Caerostris extrusa draft genome.</title>
        <authorList>
            <person name="Kono N."/>
            <person name="Arakawa K."/>
        </authorList>
    </citation>
    <scope>NUCLEOTIDE SEQUENCE [LARGE SCALE GENOMIC DNA]</scope>
</reference>
<dbReference type="Proteomes" id="UP001054945">
    <property type="component" value="Unassembled WGS sequence"/>
</dbReference>
<comment type="caution">
    <text evidence="2">The sequence shown here is derived from an EMBL/GenBank/DDBJ whole genome shotgun (WGS) entry which is preliminary data.</text>
</comment>
<feature type="compositionally biased region" description="Basic and acidic residues" evidence="1">
    <location>
        <begin position="1"/>
        <end position="11"/>
    </location>
</feature>
<proteinExistence type="predicted"/>
<keyword evidence="3" id="KW-1185">Reference proteome</keyword>
<name>A0AAV4NXA5_CAEEX</name>